<dbReference type="EMBL" id="MN369747">
    <property type="protein sequence ID" value="QGH78688.1"/>
    <property type="molecule type" value="Genomic_DNA"/>
</dbReference>
<gene>
    <name evidence="2" type="primary">47</name>
    <name evidence="2" type="ORF">SEA_WESAK_47</name>
</gene>
<organism evidence="2 3">
    <name type="scientific">Microbacterium phage Wesak</name>
    <dbReference type="NCBI Taxonomy" id="2653751"/>
    <lineage>
        <taxon>Viruses</taxon>
        <taxon>Duplodnaviria</taxon>
        <taxon>Heunggongvirae</taxon>
        <taxon>Uroviricota</taxon>
        <taxon>Caudoviricetes</taxon>
        <taxon>Eekayvirinae</taxon>
        <taxon>Tinytimothyvirus</taxon>
        <taxon>Tinytimothyvirus tinytimothy</taxon>
    </lineage>
</organism>
<evidence type="ECO:0000313" key="2">
    <source>
        <dbReference type="EMBL" id="QGH78688.1"/>
    </source>
</evidence>
<protein>
    <submittedName>
        <fullName evidence="2">Uncharacterized protein</fullName>
    </submittedName>
</protein>
<evidence type="ECO:0000256" key="1">
    <source>
        <dbReference type="SAM" id="MobiDB-lite"/>
    </source>
</evidence>
<accession>A0A5Q2WLD3</accession>
<sequence length="234" mass="27026">MSEATSSTEKLTDEFVADPAFDAGDDGFKLPDPDIEYEDDEAFPRTPEFLEAQRKASTQQYDHTMFESWRAVLQQFVMVAEHGITLPLADGILRQWPWLRYADLTSYLQYRAVYLKEAIRVLEAQFPKPEAELFQEAEDDFIRHKESYIDVIVAWTRLTNRWVDIWDKVDPKSQSKKGVLHAVTSDLSALLINKELGLIENLRNLHGFNENMTEEDGQELIARINAPTDETDVR</sequence>
<proteinExistence type="predicted"/>
<name>A0A5Q2WLD3_9CAUD</name>
<dbReference type="Proteomes" id="UP000410540">
    <property type="component" value="Segment"/>
</dbReference>
<reference evidence="2 3" key="1">
    <citation type="submission" date="2019-08" db="EMBL/GenBank/DDBJ databases">
        <authorList>
            <person name="Duffy I."/>
            <person name="Kerns H.R."/>
            <person name="Brown C.R."/>
            <person name="Ouellette L.A."/>
            <person name="Showers K.M."/>
            <person name="Katz E.L."/>
            <person name="Gemmati A.M."/>
            <person name="Ogueke L.I."/>
            <person name="Latalladi V.L."/>
            <person name="Duncan J."/>
            <person name="Molloy S.D."/>
            <person name="Garlena R.A."/>
            <person name="Russell D.A."/>
            <person name="Pope W.H."/>
            <person name="Jacobs-Sera D."/>
            <person name="Hatfull G.F."/>
        </authorList>
    </citation>
    <scope>NUCLEOTIDE SEQUENCE [LARGE SCALE GENOMIC DNA]</scope>
</reference>
<evidence type="ECO:0000313" key="3">
    <source>
        <dbReference type="Proteomes" id="UP000410540"/>
    </source>
</evidence>
<feature type="region of interest" description="Disordered" evidence="1">
    <location>
        <begin position="1"/>
        <end position="25"/>
    </location>
</feature>